<dbReference type="InterPro" id="IPR003615">
    <property type="entry name" value="HNH_nuc"/>
</dbReference>
<dbReference type="Pfam" id="PF01844">
    <property type="entry name" value="HNH"/>
    <property type="match status" value="1"/>
</dbReference>
<accession>A0AAU8BB57</accession>
<reference evidence="2" key="1">
    <citation type="submission" date="2024-03" db="EMBL/GenBank/DDBJ databases">
        <title>Diverse circular DNA viruses in blood, oral, and fecal samples of captive lemurs.</title>
        <authorList>
            <person name="Paietta E.N."/>
            <person name="Kraberger S."/>
            <person name="Lund M.C."/>
            <person name="Custer J.M."/>
            <person name="Vargas K.M."/>
            <person name="Ehmke E.E."/>
            <person name="Yoder A.D."/>
            <person name="Varsani A."/>
        </authorList>
    </citation>
    <scope>NUCLEOTIDE SEQUENCE</scope>
    <source>
        <strain evidence="2">Duke_30FF_63</strain>
    </source>
</reference>
<feature type="domain" description="HNH nuclease" evidence="1">
    <location>
        <begin position="91"/>
        <end position="145"/>
    </location>
</feature>
<dbReference type="GO" id="GO:0008270">
    <property type="term" value="F:zinc ion binding"/>
    <property type="evidence" value="ECO:0007669"/>
    <property type="project" value="InterPro"/>
</dbReference>
<dbReference type="CDD" id="cd00085">
    <property type="entry name" value="HNHc"/>
    <property type="match status" value="1"/>
</dbReference>
<protein>
    <submittedName>
        <fullName evidence="2">NinG recombination protein</fullName>
    </submittedName>
</protein>
<evidence type="ECO:0000313" key="2">
    <source>
        <dbReference type="EMBL" id="XCD08453.1"/>
    </source>
</evidence>
<dbReference type="EMBL" id="PP511876">
    <property type="protein sequence ID" value="XCD08453.1"/>
    <property type="molecule type" value="Genomic_DNA"/>
</dbReference>
<dbReference type="SMART" id="SM00507">
    <property type="entry name" value="HNHc"/>
    <property type="match status" value="1"/>
</dbReference>
<organism evidence="2">
    <name type="scientific">Dulem virus 42</name>
    <dbReference type="NCBI Taxonomy" id="3145760"/>
    <lineage>
        <taxon>Viruses</taxon>
        <taxon>Duplodnaviria</taxon>
        <taxon>Heunggongvirae</taxon>
        <taxon>Uroviricota</taxon>
        <taxon>Caudoviricetes</taxon>
    </lineage>
</organism>
<sequence>MNRRKWTDEQFIEAFNSSLSYAEILRKLKLKVAGSNYDTIKRKIKDLNLDTSHMTGQGWNVGDRFRIVKKAKPLSEILVEHSDFVNMYFLKKRLLKENIKKCKCEMCGLSEWKGKSIPLELHHINGIKDDLRLENLMILCPNCHAFTDNYRGKNICA</sequence>
<dbReference type="InterPro" id="IPR002711">
    <property type="entry name" value="HNH"/>
</dbReference>
<dbReference type="GO" id="GO:0004519">
    <property type="term" value="F:endonuclease activity"/>
    <property type="evidence" value="ECO:0007669"/>
    <property type="project" value="InterPro"/>
</dbReference>
<evidence type="ECO:0000259" key="1">
    <source>
        <dbReference type="SMART" id="SM00507"/>
    </source>
</evidence>
<proteinExistence type="predicted"/>
<dbReference type="GO" id="GO:0003676">
    <property type="term" value="F:nucleic acid binding"/>
    <property type="evidence" value="ECO:0007669"/>
    <property type="project" value="InterPro"/>
</dbReference>
<name>A0AAU8BB57_9CAUD</name>